<protein>
    <submittedName>
        <fullName evidence="1">Uncharacterized protein</fullName>
    </submittedName>
</protein>
<dbReference type="AlphaFoldDB" id="A0A0M9WAT9"/>
<reference evidence="1 2" key="1">
    <citation type="submission" date="2015-08" db="EMBL/GenBank/DDBJ databases">
        <title>Genome sequencing of Penicillium nordicum.</title>
        <authorList>
            <person name="Nguyen H.D."/>
            <person name="Seifert K.A."/>
        </authorList>
    </citation>
    <scope>NUCLEOTIDE SEQUENCE [LARGE SCALE GENOMIC DNA]</scope>
    <source>
        <strain evidence="1 2">DAOMC 185683</strain>
    </source>
</reference>
<comment type="caution">
    <text evidence="1">The sequence shown here is derived from an EMBL/GenBank/DDBJ whole genome shotgun (WGS) entry which is preliminary data.</text>
</comment>
<evidence type="ECO:0000313" key="1">
    <source>
        <dbReference type="EMBL" id="KOS37443.1"/>
    </source>
</evidence>
<gene>
    <name evidence="1" type="ORF">ACN38_g11756</name>
</gene>
<dbReference type="Proteomes" id="UP000037696">
    <property type="component" value="Unassembled WGS sequence"/>
</dbReference>
<keyword evidence="2" id="KW-1185">Reference proteome</keyword>
<sequence length="94" mass="10281">MHNADLESIIVKPSEMSTGTTFKFLFEDLEKSLAVFKTVPGAMYQPKRIPDFGVKVLDLPAALVTLFQFSRLSGADAAITIKAECVLQMTTSLV</sequence>
<proteinExistence type="predicted"/>
<organism evidence="1 2">
    <name type="scientific">Penicillium nordicum</name>
    <dbReference type="NCBI Taxonomy" id="229535"/>
    <lineage>
        <taxon>Eukaryota</taxon>
        <taxon>Fungi</taxon>
        <taxon>Dikarya</taxon>
        <taxon>Ascomycota</taxon>
        <taxon>Pezizomycotina</taxon>
        <taxon>Eurotiomycetes</taxon>
        <taxon>Eurotiomycetidae</taxon>
        <taxon>Eurotiales</taxon>
        <taxon>Aspergillaceae</taxon>
        <taxon>Penicillium</taxon>
    </lineage>
</organism>
<dbReference type="EMBL" id="LHQQ01000319">
    <property type="protein sequence ID" value="KOS37443.1"/>
    <property type="molecule type" value="Genomic_DNA"/>
</dbReference>
<accession>A0A0M9WAT9</accession>
<name>A0A0M9WAT9_9EURO</name>
<evidence type="ECO:0000313" key="2">
    <source>
        <dbReference type="Proteomes" id="UP000037696"/>
    </source>
</evidence>